<sequence length="403" mass="45328">MEEEKKKKKNKKKKNKQPPPHPDSKSTNGDATLSSVDHSDGMASLANRIKQLENDKEFSVLEENVLKETIAKMTIYQMEVQAQVKVLQESRDSLLQENQQLMETISYLQSQVQHLEDKCSLSAPSTTKTEKDKDATAQIEPASILVEKLITENAELVQKSSMAEQGIPSEHKVLERCICPLFPELRPEKDESLDFYNHLCPSHHTSIKVSPVPFQPQSHMIAKDQVLNPNNVDKDHVLYIDDHACLQFYDQVNELCIKFNQQCITAGRVSMKGLDPEVQETAIVDNGIPEFCEMSKLEEMVDFPASIQMKEKGIAVDHADSAPKKFEEINTEDYQEAGETEEIVQIPLNENEIREVEVQDANEVDVPITDAPLTGAPFRLISFFARYVSGADLVKNSNSSSGK</sequence>
<feature type="region of interest" description="Disordered" evidence="2">
    <location>
        <begin position="1"/>
        <end position="38"/>
    </location>
</feature>
<gene>
    <name evidence="3" type="ORF">IFM89_005341</name>
</gene>
<evidence type="ECO:0000313" key="4">
    <source>
        <dbReference type="Proteomes" id="UP000631114"/>
    </source>
</evidence>
<name>A0A835LIB4_9MAGN</name>
<dbReference type="OrthoDB" id="633301at2759"/>
<reference evidence="3 4" key="1">
    <citation type="submission" date="2020-10" db="EMBL/GenBank/DDBJ databases">
        <title>The Coptis chinensis genome and diversification of protoberbering-type alkaloids.</title>
        <authorList>
            <person name="Wang B."/>
            <person name="Shu S."/>
            <person name="Song C."/>
            <person name="Liu Y."/>
        </authorList>
    </citation>
    <scope>NUCLEOTIDE SEQUENCE [LARGE SCALE GENOMIC DNA]</scope>
    <source>
        <strain evidence="3">HL-2020</strain>
        <tissue evidence="3">Leaf</tissue>
    </source>
</reference>
<dbReference type="EMBL" id="JADFTS010000007">
    <property type="protein sequence ID" value="KAF9595855.1"/>
    <property type="molecule type" value="Genomic_DNA"/>
</dbReference>
<comment type="caution">
    <text evidence="3">The sequence shown here is derived from an EMBL/GenBank/DDBJ whole genome shotgun (WGS) entry which is preliminary data.</text>
</comment>
<feature type="compositionally biased region" description="Basic residues" evidence="2">
    <location>
        <begin position="1"/>
        <end position="16"/>
    </location>
</feature>
<keyword evidence="1" id="KW-0175">Coiled coil</keyword>
<evidence type="ECO:0000313" key="3">
    <source>
        <dbReference type="EMBL" id="KAF9595855.1"/>
    </source>
</evidence>
<keyword evidence="4" id="KW-1185">Reference proteome</keyword>
<feature type="coiled-coil region" evidence="1">
    <location>
        <begin position="42"/>
        <end position="118"/>
    </location>
</feature>
<organism evidence="3 4">
    <name type="scientific">Coptis chinensis</name>
    <dbReference type="NCBI Taxonomy" id="261450"/>
    <lineage>
        <taxon>Eukaryota</taxon>
        <taxon>Viridiplantae</taxon>
        <taxon>Streptophyta</taxon>
        <taxon>Embryophyta</taxon>
        <taxon>Tracheophyta</taxon>
        <taxon>Spermatophyta</taxon>
        <taxon>Magnoliopsida</taxon>
        <taxon>Ranunculales</taxon>
        <taxon>Ranunculaceae</taxon>
        <taxon>Coptidoideae</taxon>
        <taxon>Coptis</taxon>
    </lineage>
</organism>
<proteinExistence type="predicted"/>
<dbReference type="AlphaFoldDB" id="A0A835LIB4"/>
<accession>A0A835LIB4</accession>
<dbReference type="Proteomes" id="UP000631114">
    <property type="component" value="Unassembled WGS sequence"/>
</dbReference>
<evidence type="ECO:0000256" key="2">
    <source>
        <dbReference type="SAM" id="MobiDB-lite"/>
    </source>
</evidence>
<evidence type="ECO:0000256" key="1">
    <source>
        <dbReference type="SAM" id="Coils"/>
    </source>
</evidence>
<feature type="compositionally biased region" description="Polar residues" evidence="2">
    <location>
        <begin position="25"/>
        <end position="36"/>
    </location>
</feature>
<protein>
    <submittedName>
        <fullName evidence="3">Uncharacterized protein</fullName>
    </submittedName>
</protein>